<feature type="compositionally biased region" description="Basic residues" evidence="1">
    <location>
        <begin position="61"/>
        <end position="74"/>
    </location>
</feature>
<gene>
    <name evidence="2" type="ORF">EVAR_30481_1</name>
</gene>
<comment type="caution">
    <text evidence="2">The sequence shown here is derived from an EMBL/GenBank/DDBJ whole genome shotgun (WGS) entry which is preliminary data.</text>
</comment>
<feature type="region of interest" description="Disordered" evidence="1">
    <location>
        <begin position="55"/>
        <end position="90"/>
    </location>
</feature>
<evidence type="ECO:0000256" key="1">
    <source>
        <dbReference type="SAM" id="MobiDB-lite"/>
    </source>
</evidence>
<proteinExistence type="predicted"/>
<name>A0A4C1W034_EUMVA</name>
<sequence length="90" mass="10193">MTTPRAREPPVASRGRAGNNSMSADATAGSFEYLAYHYQGKLTSSIINGRWWFVGPTARHGPQRPRRRLRRPRSRVGGQVRKATPRSHRH</sequence>
<keyword evidence="3" id="KW-1185">Reference proteome</keyword>
<dbReference type="Proteomes" id="UP000299102">
    <property type="component" value="Unassembled WGS sequence"/>
</dbReference>
<protein>
    <submittedName>
        <fullName evidence="2">Uncharacterized protein</fullName>
    </submittedName>
</protein>
<organism evidence="2 3">
    <name type="scientific">Eumeta variegata</name>
    <name type="common">Bagworm moth</name>
    <name type="synonym">Eumeta japonica</name>
    <dbReference type="NCBI Taxonomy" id="151549"/>
    <lineage>
        <taxon>Eukaryota</taxon>
        <taxon>Metazoa</taxon>
        <taxon>Ecdysozoa</taxon>
        <taxon>Arthropoda</taxon>
        <taxon>Hexapoda</taxon>
        <taxon>Insecta</taxon>
        <taxon>Pterygota</taxon>
        <taxon>Neoptera</taxon>
        <taxon>Endopterygota</taxon>
        <taxon>Lepidoptera</taxon>
        <taxon>Glossata</taxon>
        <taxon>Ditrysia</taxon>
        <taxon>Tineoidea</taxon>
        <taxon>Psychidae</taxon>
        <taxon>Oiketicinae</taxon>
        <taxon>Eumeta</taxon>
    </lineage>
</organism>
<accession>A0A4C1W034</accession>
<dbReference type="EMBL" id="BGZK01000437">
    <property type="protein sequence ID" value="GBP43524.1"/>
    <property type="molecule type" value="Genomic_DNA"/>
</dbReference>
<evidence type="ECO:0000313" key="3">
    <source>
        <dbReference type="Proteomes" id="UP000299102"/>
    </source>
</evidence>
<feature type="region of interest" description="Disordered" evidence="1">
    <location>
        <begin position="1"/>
        <end position="24"/>
    </location>
</feature>
<reference evidence="2 3" key="1">
    <citation type="journal article" date="2019" name="Commun. Biol.">
        <title>The bagworm genome reveals a unique fibroin gene that provides high tensile strength.</title>
        <authorList>
            <person name="Kono N."/>
            <person name="Nakamura H."/>
            <person name="Ohtoshi R."/>
            <person name="Tomita M."/>
            <person name="Numata K."/>
            <person name="Arakawa K."/>
        </authorList>
    </citation>
    <scope>NUCLEOTIDE SEQUENCE [LARGE SCALE GENOMIC DNA]</scope>
</reference>
<dbReference type="AlphaFoldDB" id="A0A4C1W034"/>
<evidence type="ECO:0000313" key="2">
    <source>
        <dbReference type="EMBL" id="GBP43524.1"/>
    </source>
</evidence>